<evidence type="ECO:0000259" key="1">
    <source>
        <dbReference type="Pfam" id="PF14681"/>
    </source>
</evidence>
<dbReference type="Pfam" id="PF12710">
    <property type="entry name" value="HAD"/>
    <property type="match status" value="1"/>
</dbReference>
<dbReference type="CDD" id="cd06223">
    <property type="entry name" value="PRTases_typeI"/>
    <property type="match status" value="1"/>
</dbReference>
<dbReference type="OrthoDB" id="5416609at2759"/>
<dbReference type="GO" id="GO:0000287">
    <property type="term" value="F:magnesium ion binding"/>
    <property type="evidence" value="ECO:0007669"/>
    <property type="project" value="TreeGrafter"/>
</dbReference>
<protein>
    <submittedName>
        <fullName evidence="2">Uracil phosphoribosyltransferase</fullName>
    </submittedName>
</protein>
<evidence type="ECO:0000313" key="2">
    <source>
        <dbReference type="EMBL" id="KUI57494.1"/>
    </source>
</evidence>
<dbReference type="PANTHER" id="PTHR43344:SF20">
    <property type="entry name" value="URACIL PHOSPHORIBOSYLTRANSFERASE"/>
    <property type="match status" value="1"/>
</dbReference>
<dbReference type="AlphaFoldDB" id="A0A194V0P8"/>
<dbReference type="Gene3D" id="3.40.50.1000">
    <property type="entry name" value="HAD superfamily/HAD-like"/>
    <property type="match status" value="1"/>
</dbReference>
<gene>
    <name evidence="2" type="ORF">VP1G_04750</name>
</gene>
<dbReference type="GO" id="GO:0006564">
    <property type="term" value="P:L-serine biosynthetic process"/>
    <property type="evidence" value="ECO:0007669"/>
    <property type="project" value="TreeGrafter"/>
</dbReference>
<accession>A0A194V0P8</accession>
<dbReference type="Pfam" id="PF13207">
    <property type="entry name" value="AAA_17"/>
    <property type="match status" value="1"/>
</dbReference>
<dbReference type="InterPro" id="IPR000836">
    <property type="entry name" value="PRTase_dom"/>
</dbReference>
<dbReference type="PANTHER" id="PTHR43344">
    <property type="entry name" value="PHOSPHOSERINE PHOSPHATASE"/>
    <property type="match status" value="1"/>
</dbReference>
<dbReference type="GO" id="GO:0036424">
    <property type="term" value="F:L-phosphoserine phosphatase activity"/>
    <property type="evidence" value="ECO:0007669"/>
    <property type="project" value="TreeGrafter"/>
</dbReference>
<dbReference type="GO" id="GO:0005737">
    <property type="term" value="C:cytoplasm"/>
    <property type="evidence" value="ECO:0007669"/>
    <property type="project" value="TreeGrafter"/>
</dbReference>
<dbReference type="SUPFAM" id="SSF56784">
    <property type="entry name" value="HAD-like"/>
    <property type="match status" value="1"/>
</dbReference>
<reference evidence="3" key="1">
    <citation type="submission" date="2014-12" db="EMBL/GenBank/DDBJ databases">
        <title>Genome Sequence of Valsa Canker Pathogens Uncovers a Specific Adaption of Colonization on Woody Bark.</title>
        <authorList>
            <person name="Yin Z."/>
            <person name="Liu H."/>
            <person name="Gao X."/>
            <person name="Li Z."/>
            <person name="Song N."/>
            <person name="Ke X."/>
            <person name="Dai Q."/>
            <person name="Wu Y."/>
            <person name="Sun Y."/>
            <person name="Xu J.-R."/>
            <person name="Kang Z.K."/>
            <person name="Wang L."/>
            <person name="Huang L."/>
        </authorList>
    </citation>
    <scope>NUCLEOTIDE SEQUENCE [LARGE SCALE GENOMIC DNA]</scope>
    <source>
        <strain evidence="3">SXYL134</strain>
    </source>
</reference>
<dbReference type="SUPFAM" id="SSF52540">
    <property type="entry name" value="P-loop containing nucleoside triphosphate hydrolases"/>
    <property type="match status" value="1"/>
</dbReference>
<sequence length="693" mass="76630">MPMIPDGSGGVVALQVDSTPTETAMTSSTLQEKPIVVGIYGIQGCGKTTLINRLKQELGESQFAFFDGSHIIASTVKGGLDVFKHMDEVQQAHHRELAIQAIAQQCHDTGRVGVVAGHLTLWDGGEAKAVFTRGDLDTYTHILYLDVPAETIAEYRLGDTSRKRTQMDAGTLHNWQVNDKMQTKDICRQHGILFWSVPEYALEEKAMNILDFLKDIRNHTEGENMRRSLARLDEIVTPAAKDLDRVLVFDADRTLSSVDAAAIFWEEWLQTRIDSRDQLKQLFSHPMWLYSYKAFRQATLLYENVPEPDFNRLCAKVARRVEVHPEFVHLLEKVHEKQHVLALVVTSGIRRIWEGVLQHTNLHNDVKVIGGGRISDGFVVTPDVKAAIVTRLREHYGVQVFAFGDSEVDIPMLKAAGEAFIVSGELNTRSKNMDRVLPAAIQDGLRARQLLLPACAPPRLNETTLPVIRLDDVFIDTLLGRAMKQPSRTRFMHATGTAAAKLLMTPMRDANVAGVALREAHRRAGWWLATHLVSEVIDLEEIAIGHVQGHSTTGHQLLGEKTTTIVALMRGGEPMAFGVSEAFPSATFVHAATPEDVKGQHLIGQSNLILVDSVVNSGASVLEFISYIRSIDKSLRIVVVAGVVQAEFFNQPPEAVANDINVGVVALRVSENKFKGRGGTDTGNRLFNTTHLD</sequence>
<dbReference type="InterPro" id="IPR029057">
    <property type="entry name" value="PRTase-like"/>
</dbReference>
<dbReference type="EMBL" id="KN714700">
    <property type="protein sequence ID" value="KUI57494.1"/>
    <property type="molecule type" value="Genomic_DNA"/>
</dbReference>
<keyword evidence="2" id="KW-0328">Glycosyltransferase</keyword>
<dbReference type="Gene3D" id="3.40.50.2020">
    <property type="match status" value="1"/>
</dbReference>
<dbReference type="STRING" id="694573.A0A194V0P8"/>
<dbReference type="Gene3D" id="3.40.50.300">
    <property type="entry name" value="P-loop containing nucleotide triphosphate hydrolases"/>
    <property type="match status" value="1"/>
</dbReference>
<proteinExistence type="predicted"/>
<dbReference type="GO" id="GO:0016757">
    <property type="term" value="F:glycosyltransferase activity"/>
    <property type="evidence" value="ECO:0007669"/>
    <property type="project" value="UniProtKB-KW"/>
</dbReference>
<dbReference type="InterPro" id="IPR036412">
    <property type="entry name" value="HAD-like_sf"/>
</dbReference>
<dbReference type="Proteomes" id="UP000078576">
    <property type="component" value="Unassembled WGS sequence"/>
</dbReference>
<keyword evidence="3" id="KW-1185">Reference proteome</keyword>
<organism evidence="2 3">
    <name type="scientific">Cytospora mali</name>
    <name type="common">Apple Valsa canker fungus</name>
    <name type="synonym">Valsa mali</name>
    <dbReference type="NCBI Taxonomy" id="578113"/>
    <lineage>
        <taxon>Eukaryota</taxon>
        <taxon>Fungi</taxon>
        <taxon>Dikarya</taxon>
        <taxon>Ascomycota</taxon>
        <taxon>Pezizomycotina</taxon>
        <taxon>Sordariomycetes</taxon>
        <taxon>Sordariomycetidae</taxon>
        <taxon>Diaporthales</taxon>
        <taxon>Cytosporaceae</taxon>
        <taxon>Cytospora</taxon>
    </lineage>
</organism>
<dbReference type="InterPro" id="IPR027417">
    <property type="entry name" value="P-loop_NTPase"/>
</dbReference>
<dbReference type="Pfam" id="PF14681">
    <property type="entry name" value="UPRTase"/>
    <property type="match status" value="1"/>
</dbReference>
<dbReference type="SUPFAM" id="SSF53271">
    <property type="entry name" value="PRTase-like"/>
    <property type="match status" value="1"/>
</dbReference>
<name>A0A194V0P8_CYTMA</name>
<dbReference type="InterPro" id="IPR023214">
    <property type="entry name" value="HAD_sf"/>
</dbReference>
<evidence type="ECO:0000313" key="3">
    <source>
        <dbReference type="Proteomes" id="UP000078576"/>
    </source>
</evidence>
<dbReference type="InterPro" id="IPR050582">
    <property type="entry name" value="HAD-like_SerB"/>
</dbReference>
<keyword evidence="2" id="KW-0808">Transferase</keyword>
<feature type="domain" description="Phosphoribosyltransferase" evidence="1">
    <location>
        <begin position="497"/>
        <end position="689"/>
    </location>
</feature>